<dbReference type="EC" id="2.7.13.3" evidence="2"/>
<dbReference type="InterPro" id="IPR036890">
    <property type="entry name" value="HATPase_C_sf"/>
</dbReference>
<dbReference type="eggNOG" id="COG4191">
    <property type="taxonomic scope" value="Bacteria"/>
</dbReference>
<dbReference type="PANTHER" id="PTHR43065:SF42">
    <property type="entry name" value="TWO-COMPONENT SENSOR PPRA"/>
    <property type="match status" value="1"/>
</dbReference>
<dbReference type="PROSITE" id="PS50112">
    <property type="entry name" value="PAS"/>
    <property type="match status" value="1"/>
</dbReference>
<dbReference type="SMART" id="SM00091">
    <property type="entry name" value="PAS"/>
    <property type="match status" value="2"/>
</dbReference>
<dbReference type="SMART" id="SM00388">
    <property type="entry name" value="HisKA"/>
    <property type="match status" value="1"/>
</dbReference>
<dbReference type="Pfam" id="PF02518">
    <property type="entry name" value="HATPase_c"/>
    <property type="match status" value="1"/>
</dbReference>
<evidence type="ECO:0000256" key="2">
    <source>
        <dbReference type="ARBA" id="ARBA00012438"/>
    </source>
</evidence>
<dbReference type="Gene3D" id="3.40.50.2300">
    <property type="match status" value="1"/>
</dbReference>
<dbReference type="SUPFAM" id="SSF47384">
    <property type="entry name" value="Homodimeric domain of signal transducing histidine kinase"/>
    <property type="match status" value="1"/>
</dbReference>
<sequence>MSLKLKKDVVKAWDVFELINQGVSIFDQDLRLVFWNDRFLELLEFPHHLAFEGATFESFIRHNATIGEYGDGDVETLVAERVELAKRFEKHRLHRERPDGTVIEVSGSPMPNGGFVSIYTDITLQKKREQELEREALARTRELANSEARLQLIADEVPAGIAHVDGRMNFLFANRRFARAYGHTPDSIAGLNCEQVLHPQTFAESKKFFERARRGKIVDFEMKVRMPKDRIRDVRTYLRPERGEKGDESSFYILSVDVTRNKAATTALLSSQKMDALGRMSSGISHDFNNLLTIILGNLVPLTDRIQDPELLDEYLVPAISAARRGSSLTARLINLARQKPINPQTAAADESLSDLVDLLRSSIPENIDLNVQLNAPEACVSVDASELETAILNLVVNARDAISGSGTITLSTNLYELSDDEATLYRLTQGEYVKITLADTGVGMSVSQTEQVFEPFHTTKADVGGSGLGLAMVYSFVRQSNGTIWVDSELGQGSVFTMMLPTTQDKVEHQAFGHEPYRKLKARKNRPLVLLVEDDRDVRRVVMRQLTDIGFATLEADSASTALDLLELVEDISAVLTDVIMPGKLNGIDLANEVRCTHPNMRVVLMSGNQEEIAQMTFRENTAQLLRKPFSNAELADALSGVSSGLAKRAGDAS</sequence>
<dbReference type="InterPro" id="IPR011006">
    <property type="entry name" value="CheY-like_superfamily"/>
</dbReference>
<protein>
    <recommendedName>
        <fullName evidence="2">histidine kinase</fullName>
        <ecNumber evidence="2">2.7.13.3</ecNumber>
    </recommendedName>
</protein>
<feature type="domain" description="Response regulatory" evidence="6">
    <location>
        <begin position="529"/>
        <end position="644"/>
    </location>
</feature>
<dbReference type="OrthoDB" id="9796100at2"/>
<dbReference type="NCBIfam" id="TIGR00229">
    <property type="entry name" value="sensory_box"/>
    <property type="match status" value="1"/>
</dbReference>
<gene>
    <name evidence="8" type="ORF">ATO10_08588</name>
</gene>
<dbReference type="PROSITE" id="PS50109">
    <property type="entry name" value="HIS_KIN"/>
    <property type="match status" value="1"/>
</dbReference>
<dbReference type="PATRIC" id="fig|1461693.3.peg.1743"/>
<dbReference type="Gene3D" id="3.30.565.10">
    <property type="entry name" value="Histidine kinase-like ATPase, C-terminal domain"/>
    <property type="match status" value="1"/>
</dbReference>
<organism evidence="8 9">
    <name type="scientific">Actibacterium atlanticum</name>
    <dbReference type="NCBI Taxonomy" id="1461693"/>
    <lineage>
        <taxon>Bacteria</taxon>
        <taxon>Pseudomonadati</taxon>
        <taxon>Pseudomonadota</taxon>
        <taxon>Alphaproteobacteria</taxon>
        <taxon>Rhodobacterales</taxon>
        <taxon>Roseobacteraceae</taxon>
        <taxon>Actibacterium</taxon>
    </lineage>
</organism>
<dbReference type="SMART" id="SM00448">
    <property type="entry name" value="REC"/>
    <property type="match status" value="1"/>
</dbReference>
<dbReference type="InterPro" id="IPR003661">
    <property type="entry name" value="HisK_dim/P_dom"/>
</dbReference>
<keyword evidence="3 4" id="KW-0597">Phosphoprotein</keyword>
<dbReference type="SUPFAM" id="SSF55874">
    <property type="entry name" value="ATPase domain of HSP90 chaperone/DNA topoisomerase II/histidine kinase"/>
    <property type="match status" value="1"/>
</dbReference>
<dbReference type="InterPro" id="IPR013656">
    <property type="entry name" value="PAS_4"/>
</dbReference>
<dbReference type="Gene3D" id="3.30.450.20">
    <property type="entry name" value="PAS domain"/>
    <property type="match status" value="2"/>
</dbReference>
<dbReference type="InterPro" id="IPR003594">
    <property type="entry name" value="HATPase_dom"/>
</dbReference>
<evidence type="ECO:0000259" key="5">
    <source>
        <dbReference type="PROSITE" id="PS50109"/>
    </source>
</evidence>
<feature type="domain" description="PAS" evidence="7">
    <location>
        <begin position="146"/>
        <end position="216"/>
    </location>
</feature>
<dbReference type="GO" id="GO:0000155">
    <property type="term" value="F:phosphorelay sensor kinase activity"/>
    <property type="evidence" value="ECO:0007669"/>
    <property type="project" value="InterPro"/>
</dbReference>
<evidence type="ECO:0000256" key="4">
    <source>
        <dbReference type="PROSITE-ProRule" id="PRU00169"/>
    </source>
</evidence>
<dbReference type="AlphaFoldDB" id="A0A058ZJV3"/>
<dbReference type="Pfam" id="PF00072">
    <property type="entry name" value="Response_reg"/>
    <property type="match status" value="1"/>
</dbReference>
<dbReference type="InterPro" id="IPR004358">
    <property type="entry name" value="Sig_transdc_His_kin-like_C"/>
</dbReference>
<evidence type="ECO:0000313" key="8">
    <source>
        <dbReference type="EMBL" id="KCV81889.1"/>
    </source>
</evidence>
<dbReference type="PANTHER" id="PTHR43065">
    <property type="entry name" value="SENSOR HISTIDINE KINASE"/>
    <property type="match status" value="1"/>
</dbReference>
<dbReference type="Proteomes" id="UP000024836">
    <property type="component" value="Unassembled WGS sequence"/>
</dbReference>
<dbReference type="InterPro" id="IPR036097">
    <property type="entry name" value="HisK_dim/P_sf"/>
</dbReference>
<dbReference type="CDD" id="cd00082">
    <property type="entry name" value="HisKA"/>
    <property type="match status" value="1"/>
</dbReference>
<dbReference type="RefSeq" id="WP_051598047.1">
    <property type="nucleotide sequence ID" value="NZ_AQQY01000005.1"/>
</dbReference>
<reference evidence="8 9" key="1">
    <citation type="submission" date="2013-04" db="EMBL/GenBank/DDBJ databases">
        <title>Shimia sp. 22II-S11-Z10 Genome Sequencing.</title>
        <authorList>
            <person name="Lai Q."/>
            <person name="Li G."/>
            <person name="Shao Z."/>
        </authorList>
    </citation>
    <scope>NUCLEOTIDE SEQUENCE [LARGE SCALE GENOMIC DNA]</scope>
    <source>
        <strain evidence="9">22II-S11-Z10</strain>
    </source>
</reference>
<dbReference type="EMBL" id="AQQY01000005">
    <property type="protein sequence ID" value="KCV81889.1"/>
    <property type="molecule type" value="Genomic_DNA"/>
</dbReference>
<evidence type="ECO:0000259" key="6">
    <source>
        <dbReference type="PROSITE" id="PS50110"/>
    </source>
</evidence>
<comment type="catalytic activity">
    <reaction evidence="1">
        <text>ATP + protein L-histidine = ADP + protein N-phospho-L-histidine.</text>
        <dbReference type="EC" id="2.7.13.3"/>
    </reaction>
</comment>
<dbReference type="STRING" id="1461693.ATO10_08588"/>
<dbReference type="SMART" id="SM00387">
    <property type="entry name" value="HATPase_c"/>
    <property type="match status" value="1"/>
</dbReference>
<dbReference type="InterPro" id="IPR000014">
    <property type="entry name" value="PAS"/>
</dbReference>
<evidence type="ECO:0000313" key="9">
    <source>
        <dbReference type="Proteomes" id="UP000024836"/>
    </source>
</evidence>
<dbReference type="Gene3D" id="1.10.287.130">
    <property type="match status" value="1"/>
</dbReference>
<dbReference type="Pfam" id="PF00512">
    <property type="entry name" value="HisKA"/>
    <property type="match status" value="1"/>
</dbReference>
<dbReference type="InterPro" id="IPR001789">
    <property type="entry name" value="Sig_transdc_resp-reg_receiver"/>
</dbReference>
<dbReference type="CDD" id="cd00130">
    <property type="entry name" value="PAS"/>
    <property type="match status" value="1"/>
</dbReference>
<keyword evidence="9" id="KW-1185">Reference proteome</keyword>
<evidence type="ECO:0000259" key="7">
    <source>
        <dbReference type="PROSITE" id="PS50112"/>
    </source>
</evidence>
<dbReference type="SUPFAM" id="SSF55785">
    <property type="entry name" value="PYP-like sensor domain (PAS domain)"/>
    <property type="match status" value="2"/>
</dbReference>
<dbReference type="PRINTS" id="PR00344">
    <property type="entry name" value="BCTRLSENSOR"/>
</dbReference>
<dbReference type="Pfam" id="PF08448">
    <property type="entry name" value="PAS_4"/>
    <property type="match status" value="1"/>
</dbReference>
<comment type="caution">
    <text evidence="8">The sequence shown here is derived from an EMBL/GenBank/DDBJ whole genome shotgun (WGS) entry which is preliminary data.</text>
</comment>
<dbReference type="SUPFAM" id="SSF52172">
    <property type="entry name" value="CheY-like"/>
    <property type="match status" value="1"/>
</dbReference>
<evidence type="ECO:0000256" key="1">
    <source>
        <dbReference type="ARBA" id="ARBA00000085"/>
    </source>
</evidence>
<accession>A0A058ZJV3</accession>
<feature type="domain" description="Histidine kinase" evidence="5">
    <location>
        <begin position="283"/>
        <end position="505"/>
    </location>
</feature>
<dbReference type="PROSITE" id="PS50110">
    <property type="entry name" value="RESPONSE_REGULATORY"/>
    <property type="match status" value="1"/>
</dbReference>
<dbReference type="InterPro" id="IPR005467">
    <property type="entry name" value="His_kinase_dom"/>
</dbReference>
<proteinExistence type="predicted"/>
<dbReference type="Pfam" id="PF12860">
    <property type="entry name" value="PAS_7"/>
    <property type="match status" value="1"/>
</dbReference>
<dbReference type="InterPro" id="IPR035965">
    <property type="entry name" value="PAS-like_dom_sf"/>
</dbReference>
<evidence type="ECO:0000256" key="3">
    <source>
        <dbReference type="ARBA" id="ARBA00022553"/>
    </source>
</evidence>
<name>A0A058ZJV3_9RHOB</name>
<feature type="modified residue" description="4-aspartylphosphate" evidence="4">
    <location>
        <position position="579"/>
    </location>
</feature>